<dbReference type="AlphaFoldDB" id="A0A556C8W7"/>
<dbReference type="EMBL" id="VLTK01000010">
    <property type="protein sequence ID" value="TSI13895.1"/>
    <property type="molecule type" value="Genomic_DNA"/>
</dbReference>
<accession>A0A556C8W7</accession>
<dbReference type="SUPFAM" id="SSF54909">
    <property type="entry name" value="Dimeric alpha+beta barrel"/>
    <property type="match status" value="1"/>
</dbReference>
<feature type="domain" description="Transcription regulator AsnC/Lrp ligand binding" evidence="1">
    <location>
        <begin position="65"/>
        <end position="136"/>
    </location>
</feature>
<dbReference type="GO" id="GO:0005829">
    <property type="term" value="C:cytosol"/>
    <property type="evidence" value="ECO:0007669"/>
    <property type="project" value="TreeGrafter"/>
</dbReference>
<evidence type="ECO:0000313" key="2">
    <source>
        <dbReference type="EMBL" id="TSI13895.1"/>
    </source>
</evidence>
<dbReference type="Pfam" id="PF01037">
    <property type="entry name" value="AsnC_trans_reg"/>
    <property type="match status" value="1"/>
</dbReference>
<organism evidence="2 3">
    <name type="scientific">Brevibacterium aurantiacum</name>
    <dbReference type="NCBI Taxonomy" id="273384"/>
    <lineage>
        <taxon>Bacteria</taxon>
        <taxon>Bacillati</taxon>
        <taxon>Actinomycetota</taxon>
        <taxon>Actinomycetes</taxon>
        <taxon>Micrococcales</taxon>
        <taxon>Brevibacteriaceae</taxon>
        <taxon>Brevibacterium</taxon>
    </lineage>
</organism>
<keyword evidence="3" id="KW-1185">Reference proteome</keyword>
<dbReference type="GO" id="GO:0043565">
    <property type="term" value="F:sequence-specific DNA binding"/>
    <property type="evidence" value="ECO:0007669"/>
    <property type="project" value="TreeGrafter"/>
</dbReference>
<dbReference type="InterPro" id="IPR019888">
    <property type="entry name" value="Tscrpt_reg_AsnC-like"/>
</dbReference>
<dbReference type="InterPro" id="IPR011008">
    <property type="entry name" value="Dimeric_a/b-barrel"/>
</dbReference>
<dbReference type="Proteomes" id="UP000316406">
    <property type="component" value="Unassembled WGS sequence"/>
</dbReference>
<reference evidence="2 3" key="1">
    <citation type="submission" date="2019-07" db="EMBL/GenBank/DDBJ databases">
        <title>Draft genome sequence of Brevibacterium aurantiacum XU54 isolated from Xinjiang China.</title>
        <authorList>
            <person name="Xu X."/>
        </authorList>
    </citation>
    <scope>NUCLEOTIDE SEQUENCE [LARGE SCALE GENOMIC DNA]</scope>
    <source>
        <strain evidence="2 3">XU54</strain>
    </source>
</reference>
<dbReference type="OrthoDB" id="4050641at2"/>
<dbReference type="InterPro" id="IPR036388">
    <property type="entry name" value="WH-like_DNA-bd_sf"/>
</dbReference>
<proteinExistence type="predicted"/>
<dbReference type="InterPro" id="IPR019887">
    <property type="entry name" value="Tscrpt_reg_AsnC/Lrp_C"/>
</dbReference>
<evidence type="ECO:0000259" key="1">
    <source>
        <dbReference type="Pfam" id="PF01037"/>
    </source>
</evidence>
<dbReference type="PANTHER" id="PTHR30154:SF34">
    <property type="entry name" value="TRANSCRIPTIONAL REGULATOR AZLB"/>
    <property type="match status" value="1"/>
</dbReference>
<dbReference type="GO" id="GO:0043200">
    <property type="term" value="P:response to amino acid"/>
    <property type="evidence" value="ECO:0007669"/>
    <property type="project" value="TreeGrafter"/>
</dbReference>
<sequence length="331" mass="36173">MSDSDARLIHALQLAPRATWSELSRVLAESPVVLSRRYERLRESGVAKVIGHPSGFNISRNLAFVEIDCEPGSLAAVTATLVELPMAMTLDVTSSGTCLIATLIAPDDESLATVLLDTLPSLPGIREVQTHIATSTLKTGDNWNLRALDAEEAALLPAPRPPRARAARTLDPQFRSDLMASLGKDARKPAAALARELGVSEQKVHDAIARLVHTKQFLLRTDVTSAWSEWPVHVWYFADIPPRQLSTVATALSAHPEIRYVGTSAGPANLAFDVWLRNLSVIHVFEERVSSLAQAGIKLRRQVILRTPKRVGHVLNDAGRFTDRYIPLSGL</sequence>
<dbReference type="Gene3D" id="3.30.70.920">
    <property type="match status" value="1"/>
</dbReference>
<dbReference type="RefSeq" id="WP_143923631.1">
    <property type="nucleotide sequence ID" value="NZ_VLTK01000010.1"/>
</dbReference>
<protein>
    <submittedName>
        <fullName evidence="2">AsnC family transcriptional regulator</fullName>
    </submittedName>
</protein>
<evidence type="ECO:0000313" key="3">
    <source>
        <dbReference type="Proteomes" id="UP000316406"/>
    </source>
</evidence>
<gene>
    <name evidence="2" type="ORF">FO013_16380</name>
</gene>
<dbReference type="Gene3D" id="1.10.10.10">
    <property type="entry name" value="Winged helix-like DNA-binding domain superfamily/Winged helix DNA-binding domain"/>
    <property type="match status" value="2"/>
</dbReference>
<dbReference type="PANTHER" id="PTHR30154">
    <property type="entry name" value="LEUCINE-RESPONSIVE REGULATORY PROTEIN"/>
    <property type="match status" value="1"/>
</dbReference>
<comment type="caution">
    <text evidence="2">The sequence shown here is derived from an EMBL/GenBank/DDBJ whole genome shotgun (WGS) entry which is preliminary data.</text>
</comment>
<name>A0A556C8W7_BREAU</name>
<dbReference type="SMART" id="SM00344">
    <property type="entry name" value="HTH_ASNC"/>
    <property type="match status" value="1"/>
</dbReference>